<keyword evidence="3" id="KW-1003">Cell membrane</keyword>
<evidence type="ECO:0000256" key="7">
    <source>
        <dbReference type="ARBA" id="ARBA00023136"/>
    </source>
</evidence>
<dbReference type="InterPro" id="IPR032675">
    <property type="entry name" value="LRR_dom_sf"/>
</dbReference>
<dbReference type="Proteomes" id="UP000326396">
    <property type="component" value="Linkage Group LG8"/>
</dbReference>
<dbReference type="FunFam" id="3.80.10.10:FF:000299">
    <property type="entry name" value="Piriformospora indica-insensitive protein 2"/>
    <property type="match status" value="1"/>
</dbReference>
<evidence type="ECO:0000256" key="2">
    <source>
        <dbReference type="ARBA" id="ARBA00009592"/>
    </source>
</evidence>
<evidence type="ECO:0000256" key="3">
    <source>
        <dbReference type="ARBA" id="ARBA00022475"/>
    </source>
</evidence>
<evidence type="ECO:0000259" key="8">
    <source>
        <dbReference type="Pfam" id="PF23598"/>
    </source>
</evidence>
<dbReference type="Pfam" id="PF23598">
    <property type="entry name" value="LRR_14"/>
    <property type="match status" value="1"/>
</dbReference>
<sequence length="465" mass="51156">MMLSLSLIGMCINGEDGEYEGVDGGAPMVETEQEAVYSAIQGFVGTGWNGSDLYPDPCGWTPIQGVSCDVFDGFWYVTDLNIGSFQENSLSCASNAKFTPQFFKLKHLKSLAFFNCFSKPPIAFDSGNWSAFSSSLESLEFRSNLGLTGPIPTTFGHLKKLQSLVLIENGLSGGLPDNIGNLRHLKRLVLSGNRFVGKIGDNYGYLSELLIMDLSRNSLSGRLPLTFGGLTSLLKLDLSQNQLEGNIPSEMRNLKNLTLLDLSNNKFSGGLTKSIQEMSSLQELVLSRNPLGGDLMNIEWQNLQGLMVLDLSSTRLSGEIPESISQMKRLRFLGLGHNNLSGILTPKLVELPNLSSLYVYGNNLKGELKFTQGFYNKMGRRFGAWNNSNLCFPNGLMPMSFGPFGVKACQNIMLSEVSLGDSGFKLGNEDQNIDSHYPISFGSFESNFDRICLIWCLFTTIIIFV</sequence>
<reference evidence="9 10" key="1">
    <citation type="submission" date="2019-05" db="EMBL/GenBank/DDBJ databases">
        <title>Mikania micrantha, genome provides insights into the molecular mechanism of rapid growth.</title>
        <authorList>
            <person name="Liu B."/>
        </authorList>
    </citation>
    <scope>NUCLEOTIDE SEQUENCE [LARGE SCALE GENOMIC DNA]</scope>
    <source>
        <strain evidence="9">NLD-2019</strain>
        <tissue evidence="9">Leaf</tissue>
    </source>
</reference>
<comment type="similarity">
    <text evidence="2">Belongs to the RLP family.</text>
</comment>
<dbReference type="InterPro" id="IPR055414">
    <property type="entry name" value="LRR_R13L4/SHOC2-like"/>
</dbReference>
<dbReference type="OrthoDB" id="676979at2759"/>
<accession>A0A5N6LSS8</accession>
<comment type="subcellular location">
    <subcellularLocation>
        <location evidence="1">Cell membrane</location>
    </subcellularLocation>
</comment>
<evidence type="ECO:0000256" key="1">
    <source>
        <dbReference type="ARBA" id="ARBA00004236"/>
    </source>
</evidence>
<gene>
    <name evidence="9" type="ORF">E3N88_37682</name>
</gene>
<dbReference type="SUPFAM" id="SSF52058">
    <property type="entry name" value="L domain-like"/>
    <property type="match status" value="1"/>
</dbReference>
<dbReference type="PRINTS" id="PR00019">
    <property type="entry name" value="LEURICHRPT"/>
</dbReference>
<keyword evidence="7" id="KW-0472">Membrane</keyword>
<keyword evidence="4" id="KW-0433">Leucine-rich repeat</keyword>
<organism evidence="9 10">
    <name type="scientific">Mikania micrantha</name>
    <name type="common">bitter vine</name>
    <dbReference type="NCBI Taxonomy" id="192012"/>
    <lineage>
        <taxon>Eukaryota</taxon>
        <taxon>Viridiplantae</taxon>
        <taxon>Streptophyta</taxon>
        <taxon>Embryophyta</taxon>
        <taxon>Tracheophyta</taxon>
        <taxon>Spermatophyta</taxon>
        <taxon>Magnoliopsida</taxon>
        <taxon>eudicotyledons</taxon>
        <taxon>Gunneridae</taxon>
        <taxon>Pentapetalae</taxon>
        <taxon>asterids</taxon>
        <taxon>campanulids</taxon>
        <taxon>Asterales</taxon>
        <taxon>Asteraceae</taxon>
        <taxon>Asteroideae</taxon>
        <taxon>Heliantheae alliance</taxon>
        <taxon>Eupatorieae</taxon>
        <taxon>Mikania</taxon>
    </lineage>
</organism>
<name>A0A5N6LSS8_9ASTR</name>
<evidence type="ECO:0000313" key="9">
    <source>
        <dbReference type="EMBL" id="KAD2804305.1"/>
    </source>
</evidence>
<keyword evidence="10" id="KW-1185">Reference proteome</keyword>
<dbReference type="EMBL" id="SZYD01000018">
    <property type="protein sequence ID" value="KAD2804305.1"/>
    <property type="molecule type" value="Genomic_DNA"/>
</dbReference>
<keyword evidence="5" id="KW-0732">Signal</keyword>
<dbReference type="GO" id="GO:0005886">
    <property type="term" value="C:plasma membrane"/>
    <property type="evidence" value="ECO:0007669"/>
    <property type="project" value="UniProtKB-SubCell"/>
</dbReference>
<protein>
    <recommendedName>
        <fullName evidence="8">Disease resistance R13L4/SHOC-2-like LRR domain-containing protein</fullName>
    </recommendedName>
</protein>
<feature type="domain" description="Disease resistance R13L4/SHOC-2-like LRR" evidence="8">
    <location>
        <begin position="156"/>
        <end position="399"/>
    </location>
</feature>
<dbReference type="FunFam" id="3.80.10.10:FF:000269">
    <property type="entry name" value="Piriformospora indica-insensitive protein 2"/>
    <property type="match status" value="1"/>
</dbReference>
<evidence type="ECO:0000256" key="5">
    <source>
        <dbReference type="ARBA" id="ARBA00022729"/>
    </source>
</evidence>
<proteinExistence type="inferred from homology"/>
<evidence type="ECO:0000313" key="10">
    <source>
        <dbReference type="Proteomes" id="UP000326396"/>
    </source>
</evidence>
<dbReference type="GO" id="GO:0051707">
    <property type="term" value="P:response to other organism"/>
    <property type="evidence" value="ECO:0007669"/>
    <property type="project" value="UniProtKB-ARBA"/>
</dbReference>
<dbReference type="PANTHER" id="PTHR48062">
    <property type="entry name" value="RECEPTOR-LIKE PROTEIN 14"/>
    <property type="match status" value="1"/>
</dbReference>
<dbReference type="InterPro" id="IPR051502">
    <property type="entry name" value="RLP_Defense_Trigger"/>
</dbReference>
<dbReference type="Gene3D" id="3.80.10.10">
    <property type="entry name" value="Ribonuclease Inhibitor"/>
    <property type="match status" value="3"/>
</dbReference>
<comment type="caution">
    <text evidence="9">The sequence shown here is derived from an EMBL/GenBank/DDBJ whole genome shotgun (WGS) entry which is preliminary data.</text>
</comment>
<dbReference type="AlphaFoldDB" id="A0A5N6LSS8"/>
<evidence type="ECO:0000256" key="4">
    <source>
        <dbReference type="ARBA" id="ARBA00022614"/>
    </source>
</evidence>
<evidence type="ECO:0000256" key="6">
    <source>
        <dbReference type="ARBA" id="ARBA00022737"/>
    </source>
</evidence>
<dbReference type="PANTHER" id="PTHR48062:SF23">
    <property type="entry name" value="PIRIFORMOSPORA INDICA-INSENSITIVE PROTEIN 2"/>
    <property type="match status" value="1"/>
</dbReference>
<keyword evidence="6" id="KW-0677">Repeat</keyword>